<accession>A0A8T8KAJ9</accession>
<dbReference type="RefSeq" id="WP_211532797.1">
    <property type="nucleotide sequence ID" value="NZ_CP058560.1"/>
</dbReference>
<dbReference type="InterPro" id="IPR004384">
    <property type="entry name" value="RNA_MeTrfase_TrmJ/LasT"/>
</dbReference>
<evidence type="ECO:0000256" key="3">
    <source>
        <dbReference type="ARBA" id="ARBA00022679"/>
    </source>
</evidence>
<evidence type="ECO:0000256" key="1">
    <source>
        <dbReference type="ARBA" id="ARBA00007228"/>
    </source>
</evidence>
<evidence type="ECO:0000259" key="5">
    <source>
        <dbReference type="Pfam" id="PF00588"/>
    </source>
</evidence>
<dbReference type="OrthoDB" id="372184at2157"/>
<dbReference type="GO" id="GO:0005829">
    <property type="term" value="C:cytosol"/>
    <property type="evidence" value="ECO:0007669"/>
    <property type="project" value="TreeGrafter"/>
</dbReference>
<dbReference type="KEGG" id="meme:HYG87_08745"/>
<dbReference type="PIRSF" id="PIRSF004808">
    <property type="entry name" value="LasT"/>
    <property type="match status" value="1"/>
</dbReference>
<dbReference type="GO" id="GO:0008173">
    <property type="term" value="F:RNA methyltransferase activity"/>
    <property type="evidence" value="ECO:0007669"/>
    <property type="project" value="InterPro"/>
</dbReference>
<dbReference type="Proteomes" id="UP000681041">
    <property type="component" value="Chromosome"/>
</dbReference>
<dbReference type="GO" id="GO:0003723">
    <property type="term" value="F:RNA binding"/>
    <property type="evidence" value="ECO:0007669"/>
    <property type="project" value="InterPro"/>
</dbReference>
<dbReference type="PANTHER" id="PTHR42786">
    <property type="entry name" value="TRNA/RRNA METHYLTRANSFERASE"/>
    <property type="match status" value="1"/>
</dbReference>
<keyword evidence="3 6" id="KW-0808">Transferase</keyword>
<keyword evidence="7" id="KW-1185">Reference proteome</keyword>
<dbReference type="AlphaFoldDB" id="A0A8T8KAJ9"/>
<keyword evidence="2 6" id="KW-0489">Methyltransferase</keyword>
<organism evidence="6 7">
    <name type="scientific">Methanobacterium alkalithermotolerans</name>
    <dbReference type="NCBI Taxonomy" id="2731220"/>
    <lineage>
        <taxon>Archaea</taxon>
        <taxon>Methanobacteriati</taxon>
        <taxon>Methanobacteriota</taxon>
        <taxon>Methanomada group</taxon>
        <taxon>Methanobacteria</taxon>
        <taxon>Methanobacteriales</taxon>
        <taxon>Methanobacteriaceae</taxon>
        <taxon>Methanobacterium</taxon>
    </lineage>
</organism>
<dbReference type="InterPro" id="IPR001537">
    <property type="entry name" value="SpoU_MeTrfase"/>
</dbReference>
<dbReference type="GeneID" id="64820848"/>
<sequence length="241" mass="27075">MEYQTFLDNIYVVFVEAETPGNIGFLARAMKNFALQNLILINPCKLANEAYFQASHGRDIVNNSLKFDSLGEFLEEVPIDFVVGTTGMPGGSYRLSRIPLKPEKMVQSINSKGKIAFLFGREGNGLSNEELELCDITVSIPAHPSYPVMNISHAAAIIFYELFKNLYEFDVEGLEEASLVEKNYLLGEMDKIVKNVDLPPHKIKTANRAFKNIIGRSFITAREAHTLTGLLRRIKIKMGQR</sequence>
<dbReference type="GO" id="GO:0002128">
    <property type="term" value="P:tRNA nucleoside ribose methylation"/>
    <property type="evidence" value="ECO:0007669"/>
    <property type="project" value="TreeGrafter"/>
</dbReference>
<dbReference type="PANTHER" id="PTHR42786:SF2">
    <property type="entry name" value="TRNA (CYTIDINE_URIDINE-2'-O-)-METHYLTRANSFERASE TRMJ"/>
    <property type="match status" value="1"/>
</dbReference>
<dbReference type="InterPro" id="IPR029026">
    <property type="entry name" value="tRNA_m1G_MTases_N"/>
</dbReference>
<dbReference type="SUPFAM" id="SSF75217">
    <property type="entry name" value="alpha/beta knot"/>
    <property type="match status" value="1"/>
</dbReference>
<dbReference type="InterPro" id="IPR029028">
    <property type="entry name" value="Alpha/beta_knot_MTases"/>
</dbReference>
<evidence type="ECO:0000313" key="6">
    <source>
        <dbReference type="EMBL" id="QUH23840.1"/>
    </source>
</evidence>
<evidence type="ECO:0000256" key="2">
    <source>
        <dbReference type="ARBA" id="ARBA00022603"/>
    </source>
</evidence>
<feature type="domain" description="tRNA/rRNA methyltransferase SpoU type" evidence="5">
    <location>
        <begin position="10"/>
        <end position="160"/>
    </location>
</feature>
<name>A0A8T8KAJ9_9EURY</name>
<gene>
    <name evidence="6" type="ORF">HYG87_08745</name>
</gene>
<keyword evidence="4" id="KW-0949">S-adenosyl-L-methionine</keyword>
<protein>
    <submittedName>
        <fullName evidence="6">TrmJ/YjtD family RNA methyltransferase</fullName>
        <ecNumber evidence="6">2.1.1.-</ecNumber>
    </submittedName>
</protein>
<reference evidence="6" key="1">
    <citation type="submission" date="2020-07" db="EMBL/GenBank/DDBJ databases">
        <title>Methanobacterium. sp. MethCan genome.</title>
        <authorList>
            <person name="Postec A."/>
            <person name="Quemeneur M."/>
        </authorList>
    </citation>
    <scope>NUCLEOTIDE SEQUENCE</scope>
    <source>
        <strain evidence="6">MethCAN</strain>
    </source>
</reference>
<evidence type="ECO:0000256" key="4">
    <source>
        <dbReference type="ARBA" id="ARBA00022691"/>
    </source>
</evidence>
<proteinExistence type="inferred from homology"/>
<dbReference type="NCBIfam" id="TIGR00050">
    <property type="entry name" value="rRNA_methyl_1"/>
    <property type="match status" value="1"/>
</dbReference>
<comment type="similarity">
    <text evidence="1">Belongs to the class IV-like SAM-binding methyltransferase superfamily. RNA methyltransferase TrmH family.</text>
</comment>
<dbReference type="Pfam" id="PF00588">
    <property type="entry name" value="SpoU_methylase"/>
    <property type="match status" value="1"/>
</dbReference>
<dbReference type="CDD" id="cd18093">
    <property type="entry name" value="SpoU-like_TrmJ"/>
    <property type="match status" value="1"/>
</dbReference>
<dbReference type="EMBL" id="CP058560">
    <property type="protein sequence ID" value="QUH23840.1"/>
    <property type="molecule type" value="Genomic_DNA"/>
</dbReference>
<dbReference type="Gene3D" id="3.40.1280.10">
    <property type="match status" value="1"/>
</dbReference>
<dbReference type="EC" id="2.1.1.-" evidence="6"/>
<evidence type="ECO:0000313" key="7">
    <source>
        <dbReference type="Proteomes" id="UP000681041"/>
    </source>
</evidence>